<evidence type="ECO:0000313" key="3">
    <source>
        <dbReference type="Proteomes" id="UP000663828"/>
    </source>
</evidence>
<sequence>MPLGIYLDTPQGRKPATLPTHFNLHDFQSLIRKKVGNPEHYDYSLGGVIFRTWSEEVFNRQRSAIHDGITLSIEYPPVLLDTSSSADGSAWRRASPGLCLEGVCLNVKCSAFEHKVIINQGVGQFPIITDSVVSESRCPLCESIVQPTTCAFNRCSWRLIGTKQGQPSSPVTAEWHDTKDDYYRWVDEFSSWSQLTIETRK</sequence>
<name>A0A814LKI6_ADIRI</name>
<keyword evidence="3" id="KW-1185">Reference proteome</keyword>
<dbReference type="Proteomes" id="UP000663852">
    <property type="component" value="Unassembled WGS sequence"/>
</dbReference>
<comment type="caution">
    <text evidence="2">The sequence shown here is derived from an EMBL/GenBank/DDBJ whole genome shotgun (WGS) entry which is preliminary data.</text>
</comment>
<dbReference type="EMBL" id="CAJNOJ010000009">
    <property type="protein sequence ID" value="CAF0775691.1"/>
    <property type="molecule type" value="Genomic_DNA"/>
</dbReference>
<dbReference type="Proteomes" id="UP000663828">
    <property type="component" value="Unassembled WGS sequence"/>
</dbReference>
<dbReference type="AlphaFoldDB" id="A0A814LKI6"/>
<accession>A0A814LKI6</accession>
<proteinExistence type="predicted"/>
<organism evidence="2 3">
    <name type="scientific">Adineta ricciae</name>
    <name type="common">Rotifer</name>
    <dbReference type="NCBI Taxonomy" id="249248"/>
    <lineage>
        <taxon>Eukaryota</taxon>
        <taxon>Metazoa</taxon>
        <taxon>Spiralia</taxon>
        <taxon>Gnathifera</taxon>
        <taxon>Rotifera</taxon>
        <taxon>Eurotatoria</taxon>
        <taxon>Bdelloidea</taxon>
        <taxon>Adinetida</taxon>
        <taxon>Adinetidae</taxon>
        <taxon>Adineta</taxon>
    </lineage>
</organism>
<dbReference type="OrthoDB" id="9987195at2759"/>
<reference evidence="2" key="1">
    <citation type="submission" date="2021-02" db="EMBL/GenBank/DDBJ databases">
        <authorList>
            <person name="Nowell W R."/>
        </authorList>
    </citation>
    <scope>NUCLEOTIDE SEQUENCE</scope>
</reference>
<evidence type="ECO:0000313" key="1">
    <source>
        <dbReference type="EMBL" id="CAF0775691.1"/>
    </source>
</evidence>
<gene>
    <name evidence="1" type="ORF">EDS130_LOCUS3559</name>
    <name evidence="2" type="ORF">XAT740_LOCUS16544</name>
</gene>
<protein>
    <submittedName>
        <fullName evidence="2">Uncharacterized protein</fullName>
    </submittedName>
</protein>
<dbReference type="EMBL" id="CAJNOR010001056">
    <property type="protein sequence ID" value="CAF1065938.1"/>
    <property type="molecule type" value="Genomic_DNA"/>
</dbReference>
<evidence type="ECO:0000313" key="2">
    <source>
        <dbReference type="EMBL" id="CAF1065938.1"/>
    </source>
</evidence>